<dbReference type="InterPro" id="IPR006660">
    <property type="entry name" value="Arsenate_reductase-like"/>
</dbReference>
<reference evidence="1" key="1">
    <citation type="submission" date="2016-10" db="EMBL/GenBank/DDBJ databases">
        <title>Sequence of Gallionella enrichment culture.</title>
        <authorList>
            <person name="Poehlein A."/>
            <person name="Muehling M."/>
            <person name="Daniel R."/>
        </authorList>
    </citation>
    <scope>NUCLEOTIDE SEQUENCE</scope>
</reference>
<accession>A0A1J5QG14</accession>
<dbReference type="PROSITE" id="PS51353">
    <property type="entry name" value="ARSC"/>
    <property type="match status" value="1"/>
</dbReference>
<organism evidence="1">
    <name type="scientific">mine drainage metagenome</name>
    <dbReference type="NCBI Taxonomy" id="410659"/>
    <lineage>
        <taxon>unclassified sequences</taxon>
        <taxon>metagenomes</taxon>
        <taxon>ecological metagenomes</taxon>
    </lineage>
</organism>
<dbReference type="InterPro" id="IPR006503">
    <property type="entry name" value="Nase-assoc"/>
</dbReference>
<dbReference type="InterPro" id="IPR036249">
    <property type="entry name" value="Thioredoxin-like_sf"/>
</dbReference>
<evidence type="ECO:0000313" key="1">
    <source>
        <dbReference type="EMBL" id="OIQ78940.1"/>
    </source>
</evidence>
<gene>
    <name evidence="1" type="ORF">GALL_393470</name>
</gene>
<dbReference type="Gene3D" id="3.40.30.10">
    <property type="entry name" value="Glutaredoxin"/>
    <property type="match status" value="1"/>
</dbReference>
<name>A0A1J5QG14_9ZZZZ</name>
<dbReference type="CDD" id="cd03033">
    <property type="entry name" value="ArsC_15kD"/>
    <property type="match status" value="1"/>
</dbReference>
<dbReference type="SUPFAM" id="SSF52833">
    <property type="entry name" value="Thioredoxin-like"/>
    <property type="match status" value="1"/>
</dbReference>
<proteinExistence type="predicted"/>
<dbReference type="Pfam" id="PF03960">
    <property type="entry name" value="ArsC"/>
    <property type="match status" value="1"/>
</dbReference>
<dbReference type="EMBL" id="MLJW01001305">
    <property type="protein sequence ID" value="OIQ78940.1"/>
    <property type="molecule type" value="Genomic_DNA"/>
</dbReference>
<dbReference type="AlphaFoldDB" id="A0A1J5QG14"/>
<comment type="caution">
    <text evidence="1">The sequence shown here is derived from an EMBL/GenBank/DDBJ whole genome shotgun (WGS) entry which is preliminary data.</text>
</comment>
<dbReference type="NCBIfam" id="TIGR01616">
    <property type="entry name" value="nitro_assoc"/>
    <property type="match status" value="1"/>
</dbReference>
<sequence>MTTVIFYEKPGCVNNTRQKVMLAAAGHTVLARNLLIEPWTAERLLVFFGERKVAEWFNRAAPRVKSGEVIPEEVDAKTALALMRADPLLIRRPLIEADGRYAAGFDQVMIDAWLGLNRRTEGDLENCPKAHAAGRASRQDSGPACS</sequence>
<protein>
    <submittedName>
        <fullName evidence="1">ArsC family protein</fullName>
    </submittedName>
</protein>